<dbReference type="InterPro" id="IPR032710">
    <property type="entry name" value="NTF2-like_dom_sf"/>
</dbReference>
<dbReference type="RefSeq" id="WP_343211984.1">
    <property type="nucleotide sequence ID" value="NZ_CP123585.1"/>
</dbReference>
<proteinExistence type="predicted"/>
<dbReference type="Gene3D" id="3.10.450.50">
    <property type="match status" value="1"/>
</dbReference>
<dbReference type="PANTHER" id="PTHR38436:SF1">
    <property type="entry name" value="ESTER CYCLASE"/>
    <property type="match status" value="1"/>
</dbReference>
<dbReference type="EMBL" id="CP123585">
    <property type="protein sequence ID" value="WZK91276.1"/>
    <property type="molecule type" value="Genomic_DNA"/>
</dbReference>
<geneLocation type="plasmid" evidence="1 2">
    <name>unnamed4</name>
</geneLocation>
<dbReference type="InterPro" id="IPR009959">
    <property type="entry name" value="Cyclase_SnoaL-like"/>
</dbReference>
<reference evidence="1 2" key="1">
    <citation type="submission" date="2023-04" db="EMBL/GenBank/DDBJ databases">
        <title>Complete genome sequence of Alisedimentitalea scapharcae.</title>
        <authorList>
            <person name="Rong J.-C."/>
            <person name="Yi M.-L."/>
            <person name="Zhao Q."/>
        </authorList>
    </citation>
    <scope>NUCLEOTIDE SEQUENCE [LARGE SCALE GENOMIC DNA]</scope>
    <source>
        <strain evidence="1 2">KCTC 42119</strain>
        <plasmid evidence="1 2">unnamed4</plasmid>
    </source>
</reference>
<evidence type="ECO:0000313" key="2">
    <source>
        <dbReference type="Proteomes" id="UP001623232"/>
    </source>
</evidence>
<dbReference type="PANTHER" id="PTHR38436">
    <property type="entry name" value="POLYKETIDE CYCLASE SNOAL-LIKE DOMAIN"/>
    <property type="match status" value="1"/>
</dbReference>
<name>A0ABZ2XYT2_9RHOB</name>
<accession>A0ABZ2XYT2</accession>
<keyword evidence="1" id="KW-0614">Plasmid</keyword>
<organism evidence="1 2">
    <name type="scientific">Aliisedimentitalea scapharcae</name>
    <dbReference type="NCBI Taxonomy" id="1524259"/>
    <lineage>
        <taxon>Bacteria</taxon>
        <taxon>Pseudomonadati</taxon>
        <taxon>Pseudomonadota</taxon>
        <taxon>Alphaproteobacteria</taxon>
        <taxon>Rhodobacterales</taxon>
        <taxon>Roseobacteraceae</taxon>
        <taxon>Aliisedimentitalea</taxon>
    </lineage>
</organism>
<dbReference type="Proteomes" id="UP001623232">
    <property type="component" value="Plasmid unnamed4"/>
</dbReference>
<protein>
    <submittedName>
        <fullName evidence="1">Ester cyclase</fullName>
    </submittedName>
</protein>
<dbReference type="Pfam" id="PF07366">
    <property type="entry name" value="SnoaL"/>
    <property type="match status" value="1"/>
</dbReference>
<sequence length="153" mass="17351">MTEQDRNKQTVADIYGICWNQGNMDKIDEIFDENVSHAQFLEGWPTGREGFKTLVNFWRAAFPDIHEDAIDLVADGNTVMSRFRLRGTHKGDFYGIPGTGRKVDIYGAEWFKFDANGKVTDYLYHEDTLGLFFQLGVMPLPHLAIAGVDGTEK</sequence>
<gene>
    <name evidence="1" type="ORF">QEZ52_21060</name>
</gene>
<evidence type="ECO:0000313" key="1">
    <source>
        <dbReference type="EMBL" id="WZK91276.1"/>
    </source>
</evidence>
<keyword evidence="2" id="KW-1185">Reference proteome</keyword>
<dbReference type="SUPFAM" id="SSF54427">
    <property type="entry name" value="NTF2-like"/>
    <property type="match status" value="1"/>
</dbReference>